<evidence type="ECO:0000313" key="3">
    <source>
        <dbReference type="EMBL" id="VFK23477.1"/>
    </source>
</evidence>
<accession>A0A450SVR9</accession>
<protein>
    <submittedName>
        <fullName evidence="2">Uncharacterized protein</fullName>
    </submittedName>
</protein>
<reference evidence="2" key="1">
    <citation type="submission" date="2019-02" db="EMBL/GenBank/DDBJ databases">
        <authorList>
            <person name="Gruber-Vodicka R. H."/>
            <person name="Seah K. B. B."/>
        </authorList>
    </citation>
    <scope>NUCLEOTIDE SEQUENCE</scope>
    <source>
        <strain evidence="2">BECK_BZ163</strain>
        <strain evidence="3">BECK_BZ164</strain>
    </source>
</reference>
<dbReference type="EMBL" id="CAADEZ010000208">
    <property type="protein sequence ID" value="VFJ58084.1"/>
    <property type="molecule type" value="Genomic_DNA"/>
</dbReference>
<sequence>MSDQRPLDDVSSSTPDPQELHPIPIEAARQQARALDSAIARIDSSFRDIMRSLYQHERALTGAHERAFETLRAESEEIRALLEPAREKLAELFRLLGIKYTDHSGMNYMDRANAMAAQRRYQNELAYPPRPQRKAKKKRTPKTAPAKTDKPDQEAGSE</sequence>
<gene>
    <name evidence="2" type="ORF">BECKFM1743A_GA0114220_102084</name>
    <name evidence="3" type="ORF">BECKFM1743B_GA0114221_109273</name>
</gene>
<feature type="region of interest" description="Disordered" evidence="1">
    <location>
        <begin position="119"/>
        <end position="158"/>
    </location>
</feature>
<organism evidence="2">
    <name type="scientific">Candidatus Kentrum sp. FM</name>
    <dbReference type="NCBI Taxonomy" id="2126340"/>
    <lineage>
        <taxon>Bacteria</taxon>
        <taxon>Pseudomonadati</taxon>
        <taxon>Pseudomonadota</taxon>
        <taxon>Gammaproteobacteria</taxon>
        <taxon>Candidatus Kentrum</taxon>
    </lineage>
</organism>
<evidence type="ECO:0000256" key="1">
    <source>
        <dbReference type="SAM" id="MobiDB-lite"/>
    </source>
</evidence>
<feature type="region of interest" description="Disordered" evidence="1">
    <location>
        <begin position="1"/>
        <end position="22"/>
    </location>
</feature>
<proteinExistence type="predicted"/>
<dbReference type="EMBL" id="CAADFL010000927">
    <property type="protein sequence ID" value="VFK23477.1"/>
    <property type="molecule type" value="Genomic_DNA"/>
</dbReference>
<evidence type="ECO:0000313" key="2">
    <source>
        <dbReference type="EMBL" id="VFJ58084.1"/>
    </source>
</evidence>
<feature type="compositionally biased region" description="Basic residues" evidence="1">
    <location>
        <begin position="131"/>
        <end position="141"/>
    </location>
</feature>
<dbReference type="AlphaFoldDB" id="A0A450SVR9"/>
<feature type="compositionally biased region" description="Basic and acidic residues" evidence="1">
    <location>
        <begin position="147"/>
        <end position="158"/>
    </location>
</feature>
<name>A0A450SVR9_9GAMM</name>